<dbReference type="CDD" id="cd00885">
    <property type="entry name" value="cinA"/>
    <property type="match status" value="1"/>
</dbReference>
<dbReference type="EMBL" id="FORX01000019">
    <property type="protein sequence ID" value="SFK29051.1"/>
    <property type="molecule type" value="Genomic_DNA"/>
</dbReference>
<dbReference type="RefSeq" id="WP_092377875.1">
    <property type="nucleotide sequence ID" value="NZ_FORX01000019.1"/>
</dbReference>
<dbReference type="PANTHER" id="PTHR13939">
    <property type="entry name" value="NICOTINAMIDE-NUCLEOTIDE AMIDOHYDROLASE PNCC"/>
    <property type="match status" value="1"/>
</dbReference>
<accession>A0A1I3YCP7</accession>
<dbReference type="InterPro" id="IPR001453">
    <property type="entry name" value="MoaB/Mog_dom"/>
</dbReference>
<dbReference type="InterPro" id="IPR036425">
    <property type="entry name" value="MoaB/Mog-like_dom_sf"/>
</dbReference>
<name>A0A1I3YCP7_9BACT</name>
<evidence type="ECO:0000259" key="1">
    <source>
        <dbReference type="SMART" id="SM00852"/>
    </source>
</evidence>
<evidence type="ECO:0000313" key="3">
    <source>
        <dbReference type="Proteomes" id="UP000198635"/>
    </source>
</evidence>
<dbReference type="Gene3D" id="3.40.980.10">
    <property type="entry name" value="MoaB/Mog-like domain"/>
    <property type="match status" value="1"/>
</dbReference>
<dbReference type="OrthoDB" id="9801454at2"/>
<dbReference type="SUPFAM" id="SSF53218">
    <property type="entry name" value="Molybdenum cofactor biosynthesis proteins"/>
    <property type="match status" value="1"/>
</dbReference>
<proteinExistence type="predicted"/>
<dbReference type="Pfam" id="PF00994">
    <property type="entry name" value="MoCF_biosynth"/>
    <property type="match status" value="1"/>
</dbReference>
<dbReference type="AlphaFoldDB" id="A0A1I3YCP7"/>
<dbReference type="Proteomes" id="UP000198635">
    <property type="component" value="Unassembled WGS sequence"/>
</dbReference>
<dbReference type="STRING" id="52560.SAMN04488082_11957"/>
<gene>
    <name evidence="2" type="ORF">SAMN04488082_11957</name>
</gene>
<organism evidence="2 3">
    <name type="scientific">Desulfomicrobium apsheronum</name>
    <dbReference type="NCBI Taxonomy" id="52560"/>
    <lineage>
        <taxon>Bacteria</taxon>
        <taxon>Pseudomonadati</taxon>
        <taxon>Thermodesulfobacteriota</taxon>
        <taxon>Desulfovibrionia</taxon>
        <taxon>Desulfovibrionales</taxon>
        <taxon>Desulfomicrobiaceae</taxon>
        <taxon>Desulfomicrobium</taxon>
    </lineage>
</organism>
<sequence length="273" mass="28871">MTYSAIAEILVIGNEILIGDIQDTNTSWLCGLINSKGGHVARGTMLRDNVDEIAAEVERALERGADVIFTSGGLGPTADDLTLAAVAKGLGLPLEPHPEALRMVREQYDNFFARGIMAQGGLNPGREKMAWLPKGGVPLFNPGGTAPGVLVRKGRTCVISLPGVPSELKGIIEVSLREFMQQTFGDGGSLGTALRVLCNDESILEPVLGRVVPRHPGVYIKSLASTVGMTPELDITLTVTGGTASERTALLKAAVEELSRGLTEEGIGFRERA</sequence>
<keyword evidence="3" id="KW-1185">Reference proteome</keyword>
<evidence type="ECO:0000313" key="2">
    <source>
        <dbReference type="EMBL" id="SFK29051.1"/>
    </source>
</evidence>
<protein>
    <submittedName>
        <fullName evidence="2">Molybdenum cofactor synthesis domain-containing protein</fullName>
    </submittedName>
</protein>
<reference evidence="3" key="1">
    <citation type="submission" date="2016-10" db="EMBL/GenBank/DDBJ databases">
        <authorList>
            <person name="Varghese N."/>
            <person name="Submissions S."/>
        </authorList>
    </citation>
    <scope>NUCLEOTIDE SEQUENCE [LARGE SCALE GENOMIC DNA]</scope>
    <source>
        <strain evidence="3">DSM 5918</strain>
    </source>
</reference>
<dbReference type="InterPro" id="IPR050101">
    <property type="entry name" value="CinA"/>
</dbReference>
<dbReference type="SMART" id="SM00852">
    <property type="entry name" value="MoCF_biosynth"/>
    <property type="match status" value="1"/>
</dbReference>
<feature type="domain" description="MoaB/Mog" evidence="1">
    <location>
        <begin position="8"/>
        <end position="182"/>
    </location>
</feature>
<dbReference type="PANTHER" id="PTHR13939:SF0">
    <property type="entry name" value="NMN AMIDOHYDROLASE-LIKE PROTEIN YFAY"/>
    <property type="match status" value="1"/>
</dbReference>